<dbReference type="Proteomes" id="UP000193467">
    <property type="component" value="Unassembled WGS sequence"/>
</dbReference>
<feature type="chain" id="PRO_5012688856" evidence="2">
    <location>
        <begin position="21"/>
        <end position="182"/>
    </location>
</feature>
<reference evidence="3 4" key="1">
    <citation type="submission" date="2016-07" db="EMBL/GenBank/DDBJ databases">
        <title>Pervasive Adenine N6-methylation of Active Genes in Fungi.</title>
        <authorList>
            <consortium name="DOE Joint Genome Institute"/>
            <person name="Mondo S.J."/>
            <person name="Dannebaum R.O."/>
            <person name="Kuo R.C."/>
            <person name="Labutti K."/>
            <person name="Haridas S."/>
            <person name="Kuo A."/>
            <person name="Salamov A."/>
            <person name="Ahrendt S.R."/>
            <person name="Lipzen A."/>
            <person name="Sullivan W."/>
            <person name="Andreopoulos W.B."/>
            <person name="Clum A."/>
            <person name="Lindquist E."/>
            <person name="Daum C."/>
            <person name="Ramamoorthy G.K."/>
            <person name="Gryganskyi A."/>
            <person name="Culley D."/>
            <person name="Magnuson J.K."/>
            <person name="James T.Y."/>
            <person name="O'Malley M.A."/>
            <person name="Stajich J.E."/>
            <person name="Spatafora J.W."/>
            <person name="Visel A."/>
            <person name="Grigoriev I.V."/>
        </authorList>
    </citation>
    <scope>NUCLEOTIDE SEQUENCE [LARGE SCALE GENOMIC DNA]</scope>
    <source>
        <strain evidence="3 4">62-1032</strain>
    </source>
</reference>
<sequence length="182" mass="18394">MVLTRSVLLPLFALCSFVAAQRTTFLDDNGYTVVASVQTDAEGDPTDTTTLIHITTGAAATTATTTGNLEVVAQPAETCTTAGCPVDPTTYTQATTIGGAVTSVIVTWTATTPTTPIPTWTSSGKVLSAAQYMTTTVTASGLSRISSGALSSFPSSGGVVERWMGVGLTVVVGGLLGAVVVL</sequence>
<proteinExistence type="predicted"/>
<dbReference type="OrthoDB" id="2529897at2759"/>
<keyword evidence="2" id="KW-0732">Signal</keyword>
<keyword evidence="1" id="KW-0812">Transmembrane</keyword>
<protein>
    <submittedName>
        <fullName evidence="3">Uncharacterized protein</fullName>
    </submittedName>
</protein>
<feature type="signal peptide" evidence="2">
    <location>
        <begin position="1"/>
        <end position="20"/>
    </location>
</feature>
<dbReference type="AlphaFoldDB" id="A0A1Y2FG13"/>
<evidence type="ECO:0000313" key="4">
    <source>
        <dbReference type="Proteomes" id="UP000193467"/>
    </source>
</evidence>
<organism evidence="3 4">
    <name type="scientific">Leucosporidium creatinivorum</name>
    <dbReference type="NCBI Taxonomy" id="106004"/>
    <lineage>
        <taxon>Eukaryota</taxon>
        <taxon>Fungi</taxon>
        <taxon>Dikarya</taxon>
        <taxon>Basidiomycota</taxon>
        <taxon>Pucciniomycotina</taxon>
        <taxon>Microbotryomycetes</taxon>
        <taxon>Leucosporidiales</taxon>
        <taxon>Leucosporidium</taxon>
    </lineage>
</organism>
<accession>A0A1Y2FG13</accession>
<keyword evidence="1" id="KW-1133">Transmembrane helix</keyword>
<evidence type="ECO:0000313" key="3">
    <source>
        <dbReference type="EMBL" id="ORY82890.1"/>
    </source>
</evidence>
<keyword evidence="4" id="KW-1185">Reference proteome</keyword>
<name>A0A1Y2FG13_9BASI</name>
<dbReference type="InParanoid" id="A0A1Y2FG13"/>
<evidence type="ECO:0000256" key="1">
    <source>
        <dbReference type="SAM" id="Phobius"/>
    </source>
</evidence>
<gene>
    <name evidence="3" type="ORF">BCR35DRAFT_303511</name>
</gene>
<dbReference type="EMBL" id="MCGR01000020">
    <property type="protein sequence ID" value="ORY82890.1"/>
    <property type="molecule type" value="Genomic_DNA"/>
</dbReference>
<keyword evidence="1" id="KW-0472">Membrane</keyword>
<evidence type="ECO:0000256" key="2">
    <source>
        <dbReference type="SAM" id="SignalP"/>
    </source>
</evidence>
<feature type="transmembrane region" description="Helical" evidence="1">
    <location>
        <begin position="163"/>
        <end position="181"/>
    </location>
</feature>
<comment type="caution">
    <text evidence="3">The sequence shown here is derived from an EMBL/GenBank/DDBJ whole genome shotgun (WGS) entry which is preliminary data.</text>
</comment>